<proteinExistence type="predicted"/>
<name>A0A8T0DMS2_9TREM</name>
<feature type="non-terminal residue" evidence="1">
    <location>
        <position position="1"/>
    </location>
</feature>
<comment type="caution">
    <text evidence="1">The sequence shown here is derived from an EMBL/GenBank/DDBJ whole genome shotgun (WGS) entry which is preliminary data.</text>
</comment>
<accession>A0A8T0DMS2</accession>
<gene>
    <name evidence="1" type="ORF">P879_08213</name>
</gene>
<organism evidence="1 2">
    <name type="scientific">Paragonimus westermani</name>
    <dbReference type="NCBI Taxonomy" id="34504"/>
    <lineage>
        <taxon>Eukaryota</taxon>
        <taxon>Metazoa</taxon>
        <taxon>Spiralia</taxon>
        <taxon>Lophotrochozoa</taxon>
        <taxon>Platyhelminthes</taxon>
        <taxon>Trematoda</taxon>
        <taxon>Digenea</taxon>
        <taxon>Plagiorchiida</taxon>
        <taxon>Troglotremata</taxon>
        <taxon>Troglotrematidae</taxon>
        <taxon>Paragonimus</taxon>
    </lineage>
</organism>
<reference evidence="1 2" key="1">
    <citation type="submission" date="2019-07" db="EMBL/GenBank/DDBJ databases">
        <title>Annotation for the trematode Paragonimus westermani.</title>
        <authorList>
            <person name="Choi Y.-J."/>
        </authorList>
    </citation>
    <scope>NUCLEOTIDE SEQUENCE [LARGE SCALE GENOMIC DNA]</scope>
    <source>
        <strain evidence="1">180907_Pwestermani</strain>
    </source>
</reference>
<dbReference type="AlphaFoldDB" id="A0A8T0DMS2"/>
<evidence type="ECO:0000313" key="2">
    <source>
        <dbReference type="Proteomes" id="UP000699462"/>
    </source>
</evidence>
<dbReference type="Proteomes" id="UP000699462">
    <property type="component" value="Unassembled WGS sequence"/>
</dbReference>
<evidence type="ECO:0000313" key="1">
    <source>
        <dbReference type="EMBL" id="KAF8568234.1"/>
    </source>
</evidence>
<dbReference type="EMBL" id="JTDF01002989">
    <property type="protein sequence ID" value="KAF8568234.1"/>
    <property type="molecule type" value="Genomic_DNA"/>
</dbReference>
<keyword evidence="2" id="KW-1185">Reference proteome</keyword>
<protein>
    <submittedName>
        <fullName evidence="1">Uncharacterized protein</fullName>
    </submittedName>
</protein>
<sequence>TFTELFRYLIHNTNSGSFENLHYHPDFAGFGPLVSPGLLHLHCLLQLPGWCSVRDRCTRPNLLLARLSPRLCTSLQCLWTGDFAGTGFKRNRACRRTEPRIPSGMLSMQLSRTSGKPPHLSLIELCTTHLQFSFLPPLQNRLHI</sequence>